<keyword evidence="7" id="KW-0223">Dioxygenase</keyword>
<feature type="domain" description="Extradiol ring-cleavage dioxygenase class III enzyme subunit B" evidence="6">
    <location>
        <begin position="47"/>
        <end position="247"/>
    </location>
</feature>
<evidence type="ECO:0000256" key="5">
    <source>
        <dbReference type="ARBA" id="ARBA00023002"/>
    </source>
</evidence>
<dbReference type="Proteomes" id="UP000184211">
    <property type="component" value="Unassembled WGS sequence"/>
</dbReference>
<dbReference type="GO" id="GO:0008270">
    <property type="term" value="F:zinc ion binding"/>
    <property type="evidence" value="ECO:0007669"/>
    <property type="project" value="InterPro"/>
</dbReference>
<evidence type="ECO:0000256" key="2">
    <source>
        <dbReference type="ARBA" id="ARBA00007581"/>
    </source>
</evidence>
<dbReference type="GO" id="GO:0016702">
    <property type="term" value="F:oxidoreductase activity, acting on single donors with incorporation of molecular oxygen, incorporation of two atoms of oxygen"/>
    <property type="evidence" value="ECO:0007669"/>
    <property type="project" value="UniProtKB-ARBA"/>
</dbReference>
<name>A0A1M5V2I2_9RHOB</name>
<keyword evidence="8" id="KW-1185">Reference proteome</keyword>
<proteinExistence type="inferred from homology"/>
<dbReference type="CDD" id="cd07363">
    <property type="entry name" value="45_DOPA_Dioxygenase"/>
    <property type="match status" value="1"/>
</dbReference>
<dbReference type="GO" id="GO:0008198">
    <property type="term" value="F:ferrous iron binding"/>
    <property type="evidence" value="ECO:0007669"/>
    <property type="project" value="InterPro"/>
</dbReference>
<evidence type="ECO:0000256" key="4">
    <source>
        <dbReference type="ARBA" id="ARBA00022833"/>
    </source>
</evidence>
<reference evidence="8" key="1">
    <citation type="submission" date="2016-11" db="EMBL/GenBank/DDBJ databases">
        <authorList>
            <person name="Varghese N."/>
            <person name="Submissions S."/>
        </authorList>
    </citation>
    <scope>NUCLEOTIDE SEQUENCE [LARGE SCALE GENOMIC DNA]</scope>
    <source>
        <strain evidence="8">DSM 28223</strain>
    </source>
</reference>
<dbReference type="Gene3D" id="3.40.830.10">
    <property type="entry name" value="LigB-like"/>
    <property type="match status" value="1"/>
</dbReference>
<dbReference type="Pfam" id="PF02900">
    <property type="entry name" value="LigB"/>
    <property type="match status" value="1"/>
</dbReference>
<comment type="similarity">
    <text evidence="2">Belongs to the DODA-type extradiol aromatic ring-opening dioxygenase family.</text>
</comment>
<keyword evidence="5" id="KW-0560">Oxidoreductase</keyword>
<keyword evidence="4" id="KW-0862">Zinc</keyword>
<comment type="cofactor">
    <cofactor evidence="1">
        <name>Zn(2+)</name>
        <dbReference type="ChEBI" id="CHEBI:29105"/>
    </cofactor>
</comment>
<sequence>MSIRIEDLKTRFQKTERMPVVFLGHGNPMHALGNNPYADAWQHLGQSLPRPKAILLVSAHWMSRGSLLVDVSTMPRTIHDFRGFPPALYEQQYPAPGHPKLAREVVALLSSHHAEEDETWGLDHGSWAVLKWLYPEADVPVFQLSIDMSRPLAWHLEVGAQLAELRDRGILILGSGNLVHNLRNLRFDGAPFDWAEGFDQFVANKLTDRNFDALADRRAMGPLFEQAHPSFDHYLPALTVAGTVQRDDELAFMNDSIDAGSISMRSFIFS</sequence>
<evidence type="ECO:0000259" key="6">
    <source>
        <dbReference type="Pfam" id="PF02900"/>
    </source>
</evidence>
<protein>
    <submittedName>
        <fullName evidence="7">Aromatic ring-opening dioxygenase, catalytic subunit, LigB family</fullName>
    </submittedName>
</protein>
<evidence type="ECO:0000313" key="7">
    <source>
        <dbReference type="EMBL" id="SHH69308.1"/>
    </source>
</evidence>
<dbReference type="InterPro" id="IPR014436">
    <property type="entry name" value="Extradiol_dOase_DODA"/>
</dbReference>
<evidence type="ECO:0000256" key="1">
    <source>
        <dbReference type="ARBA" id="ARBA00001947"/>
    </source>
</evidence>
<accession>A0A1M5V2I2</accession>
<dbReference type="EMBL" id="FQWM01000007">
    <property type="protein sequence ID" value="SHH69308.1"/>
    <property type="molecule type" value="Genomic_DNA"/>
</dbReference>
<dbReference type="PIRSF" id="PIRSF006157">
    <property type="entry name" value="Doxgns_DODA"/>
    <property type="match status" value="1"/>
</dbReference>
<keyword evidence="3" id="KW-0479">Metal-binding</keyword>
<gene>
    <name evidence="7" type="ORF">SAMN04488044_3052</name>
</gene>
<dbReference type="InterPro" id="IPR004183">
    <property type="entry name" value="Xdiol_dOase_suB"/>
</dbReference>
<organism evidence="7 8">
    <name type="scientific">Cognatishimia maritima</name>
    <dbReference type="NCBI Taxonomy" id="870908"/>
    <lineage>
        <taxon>Bacteria</taxon>
        <taxon>Pseudomonadati</taxon>
        <taxon>Pseudomonadota</taxon>
        <taxon>Alphaproteobacteria</taxon>
        <taxon>Rhodobacterales</taxon>
        <taxon>Paracoccaceae</taxon>
        <taxon>Cognatishimia</taxon>
    </lineage>
</organism>
<evidence type="ECO:0000313" key="8">
    <source>
        <dbReference type="Proteomes" id="UP000184211"/>
    </source>
</evidence>
<evidence type="ECO:0000256" key="3">
    <source>
        <dbReference type="ARBA" id="ARBA00022723"/>
    </source>
</evidence>
<dbReference type="NCBIfam" id="NF007914">
    <property type="entry name" value="PRK10628.1"/>
    <property type="match status" value="1"/>
</dbReference>
<dbReference type="SUPFAM" id="SSF53213">
    <property type="entry name" value="LigB-like"/>
    <property type="match status" value="1"/>
</dbReference>
<dbReference type="PANTHER" id="PTHR30096">
    <property type="entry name" value="4,5-DOPA DIOXYGENASE EXTRADIOL-LIKE PROTEIN"/>
    <property type="match status" value="1"/>
</dbReference>
<dbReference type="STRING" id="870908.SAMN04488044_3052"/>
<dbReference type="PANTHER" id="PTHR30096:SF0">
    <property type="entry name" value="4,5-DOPA DIOXYGENASE EXTRADIOL-LIKE PROTEIN"/>
    <property type="match status" value="1"/>
</dbReference>
<dbReference type="AlphaFoldDB" id="A0A1M5V2I2"/>